<dbReference type="Proteomes" id="UP000324705">
    <property type="component" value="Chromosome 7A"/>
</dbReference>
<sequence>MDLDTENRLASLLLEEARRLQLGADREGVHAYLRKPNVRHRPNSRFLTATVRGVQQDGLKATSPSWNAILSPSKTKLSSLRVSNGSNDDSHAHGCLLFSCPTEHDTSIRMPDKSTFNTAQYFPANRVVEVDEMWRAREKELELESKLKRRNKERGDSRGEKRKDDSRNMSSNSKIEEETTYNSSYSDQDDGLGDDEIEKFLHSRVKRGRGAVGSRMDEPGPYLKASSHCRDEEPSPDIRLEEKWERRVQGPERPLFLRSKSPDDCWHKETLDDKPSSSSEPRRKKENKKERKSEKKERKERKDKKKSKHRHRHHHHKSRRRE</sequence>
<feature type="compositionally biased region" description="Basic and acidic residues" evidence="1">
    <location>
        <begin position="228"/>
        <end position="250"/>
    </location>
</feature>
<accession>A0A9R1BJB3</accession>
<gene>
    <name evidence="2" type="ORF">TRITD_7Av1G032100</name>
</gene>
<dbReference type="Gramene" id="TRITD7Av1G032100.3">
    <property type="protein sequence ID" value="TRITD7Av1G032100.3"/>
    <property type="gene ID" value="TRITD7Av1G032100"/>
</dbReference>
<organism evidence="2 3">
    <name type="scientific">Triticum turgidum subsp. durum</name>
    <name type="common">Durum wheat</name>
    <name type="synonym">Triticum durum</name>
    <dbReference type="NCBI Taxonomy" id="4567"/>
    <lineage>
        <taxon>Eukaryota</taxon>
        <taxon>Viridiplantae</taxon>
        <taxon>Streptophyta</taxon>
        <taxon>Embryophyta</taxon>
        <taxon>Tracheophyta</taxon>
        <taxon>Spermatophyta</taxon>
        <taxon>Magnoliopsida</taxon>
        <taxon>Liliopsida</taxon>
        <taxon>Poales</taxon>
        <taxon>Poaceae</taxon>
        <taxon>BOP clade</taxon>
        <taxon>Pooideae</taxon>
        <taxon>Triticodae</taxon>
        <taxon>Triticeae</taxon>
        <taxon>Triticinae</taxon>
        <taxon>Triticum</taxon>
    </lineage>
</organism>
<name>A0A9R1BJB3_TRITD</name>
<reference evidence="2 3" key="1">
    <citation type="submission" date="2017-09" db="EMBL/GenBank/DDBJ databases">
        <authorList>
            <consortium name="International Durum Wheat Genome Sequencing Consortium (IDWGSC)"/>
            <person name="Milanesi L."/>
        </authorList>
    </citation>
    <scope>NUCLEOTIDE SEQUENCE [LARGE SCALE GENOMIC DNA]</scope>
    <source>
        <strain evidence="3">cv. Svevo</strain>
    </source>
</reference>
<evidence type="ECO:0000313" key="3">
    <source>
        <dbReference type="Proteomes" id="UP000324705"/>
    </source>
</evidence>
<protein>
    <submittedName>
        <fullName evidence="2">Uncharacterized protein</fullName>
    </submittedName>
</protein>
<dbReference type="PANTHER" id="PTHR34684:SF1">
    <property type="entry name" value="OS08G0192200 PROTEIN"/>
    <property type="match status" value="1"/>
</dbReference>
<feature type="compositionally biased region" description="Basic and acidic residues" evidence="1">
    <location>
        <begin position="260"/>
        <end position="297"/>
    </location>
</feature>
<dbReference type="EMBL" id="LT934123">
    <property type="protein sequence ID" value="VAI70395.1"/>
    <property type="molecule type" value="Genomic_DNA"/>
</dbReference>
<evidence type="ECO:0000313" key="2">
    <source>
        <dbReference type="EMBL" id="VAI70395.1"/>
    </source>
</evidence>
<feature type="compositionally biased region" description="Acidic residues" evidence="1">
    <location>
        <begin position="187"/>
        <end position="197"/>
    </location>
</feature>
<evidence type="ECO:0000256" key="1">
    <source>
        <dbReference type="SAM" id="MobiDB-lite"/>
    </source>
</evidence>
<feature type="compositionally biased region" description="Basic and acidic residues" evidence="1">
    <location>
        <begin position="153"/>
        <end position="167"/>
    </location>
</feature>
<dbReference type="PANTHER" id="PTHR34684">
    <property type="entry name" value="OS08G0192200 PROTEIN"/>
    <property type="match status" value="1"/>
</dbReference>
<dbReference type="OMA" id="DYWHRET"/>
<feature type="compositionally biased region" description="Basic residues" evidence="1">
    <location>
        <begin position="298"/>
        <end position="322"/>
    </location>
</feature>
<dbReference type="AlphaFoldDB" id="A0A9R1BJB3"/>
<keyword evidence="3" id="KW-1185">Reference proteome</keyword>
<proteinExistence type="predicted"/>
<feature type="region of interest" description="Disordered" evidence="1">
    <location>
        <begin position="147"/>
        <end position="322"/>
    </location>
</feature>